<gene>
    <name evidence="1" type="ORF">EXN66_Car004438</name>
</gene>
<dbReference type="EMBL" id="CM015715">
    <property type="protein sequence ID" value="KAF3688766.1"/>
    <property type="molecule type" value="Genomic_DNA"/>
</dbReference>
<dbReference type="Proteomes" id="UP000503349">
    <property type="component" value="Chromosome 4"/>
</dbReference>
<dbReference type="AlphaFoldDB" id="A0A6G1PFF6"/>
<evidence type="ECO:0000313" key="1">
    <source>
        <dbReference type="EMBL" id="KAF3688766.1"/>
    </source>
</evidence>
<organism evidence="1 2">
    <name type="scientific">Channa argus</name>
    <name type="common">Northern snakehead</name>
    <name type="synonym">Ophicephalus argus</name>
    <dbReference type="NCBI Taxonomy" id="215402"/>
    <lineage>
        <taxon>Eukaryota</taxon>
        <taxon>Metazoa</taxon>
        <taxon>Chordata</taxon>
        <taxon>Craniata</taxon>
        <taxon>Vertebrata</taxon>
        <taxon>Euteleostomi</taxon>
        <taxon>Actinopterygii</taxon>
        <taxon>Neopterygii</taxon>
        <taxon>Teleostei</taxon>
        <taxon>Neoteleostei</taxon>
        <taxon>Acanthomorphata</taxon>
        <taxon>Anabantaria</taxon>
        <taxon>Anabantiformes</taxon>
        <taxon>Channoidei</taxon>
        <taxon>Channidae</taxon>
        <taxon>Channa</taxon>
    </lineage>
</organism>
<keyword evidence="2" id="KW-1185">Reference proteome</keyword>
<proteinExistence type="predicted"/>
<reference evidence="2" key="2">
    <citation type="submission" date="2019-02" db="EMBL/GenBank/DDBJ databases">
        <title>Opniocepnalus argus Var Kimnra genome.</title>
        <authorList>
            <person name="Zhou C."/>
            <person name="Xiao S."/>
        </authorList>
    </citation>
    <scope>NUCLEOTIDE SEQUENCE [LARGE SCALE GENOMIC DNA]</scope>
</reference>
<sequence length="156" mass="16982">MFAMNPADDATNISRAVREIKRVAADSLEESTSYNNDIYPALWHTDNDNVAAWQQASGRQGKRLSRNSPPLLITPLVFTLSSKSKPLSSSPPADWQEVSIRLIPSSPRRDLLSTSNMDSLHTEGKAVACRGQEESLNPELTSSTVGGDVTVVVWAS</sequence>
<reference evidence="1 2" key="1">
    <citation type="submission" date="2019-02" db="EMBL/GenBank/DDBJ databases">
        <title>Opniocepnalus argus genome.</title>
        <authorList>
            <person name="Zhou C."/>
            <person name="Xiao S."/>
        </authorList>
    </citation>
    <scope>NUCLEOTIDE SEQUENCE [LARGE SCALE GENOMIC DNA]</scope>
    <source>
        <strain evidence="1">OARG1902GOOAL</strain>
        <tissue evidence="1">Muscle</tissue>
    </source>
</reference>
<protein>
    <submittedName>
        <fullName evidence="1">Uncharacterized protein</fullName>
    </submittedName>
</protein>
<accession>A0A6G1PFF6</accession>
<name>A0A6G1PFF6_CHAAH</name>
<evidence type="ECO:0000313" key="2">
    <source>
        <dbReference type="Proteomes" id="UP000503349"/>
    </source>
</evidence>